<comment type="caution">
    <text evidence="1">The sequence shown here is derived from an EMBL/GenBank/DDBJ whole genome shotgun (WGS) entry which is preliminary data.</text>
</comment>
<gene>
    <name evidence="1" type="ORF">L2E82_36709</name>
</gene>
<sequence>MRAMKEFKHEELEEATHNYSRSHLIGKGSHGCIYKATLKNGQIVAIKTPSLGLCKLKDTSKIENEAHILSSFTPNRFLVNLLGTSHDSAGHTILIMEHMPGGMLHDLLHGGSSPPSWCKRATMAIQIARAVRFLHNSKPVIVHRDIKSENILFDSRSNARLADFGLAIYINSLSQVDSVSLPAGTIGYLDPCYTTPCKLSTKNDVFSFGVVLLEIISGTKAIDVSRAPASIVEWSRGLIEKNQIMEICDKRVTMPPHMEERIRNMLVLAIQCVSSNEESRPSMTKIVRDLERFRCPIWRDKIKSLVHLKSRKKLASKTCNIITVTATARDTVVATTTSGHVGVTRRNILLREILAGDVLLQQSEYTTSTLF</sequence>
<name>A0ACB9ACA2_CICIN</name>
<reference evidence="1 2" key="2">
    <citation type="journal article" date="2022" name="Mol. Ecol. Resour.">
        <title>The genomes of chicory, endive, great burdock and yacon provide insights into Asteraceae paleo-polyploidization history and plant inulin production.</title>
        <authorList>
            <person name="Fan W."/>
            <person name="Wang S."/>
            <person name="Wang H."/>
            <person name="Wang A."/>
            <person name="Jiang F."/>
            <person name="Liu H."/>
            <person name="Zhao H."/>
            <person name="Xu D."/>
            <person name="Zhang Y."/>
        </authorList>
    </citation>
    <scope>NUCLEOTIDE SEQUENCE [LARGE SCALE GENOMIC DNA]</scope>
    <source>
        <strain evidence="2">cv. Punajuju</strain>
        <tissue evidence="1">Leaves</tissue>
    </source>
</reference>
<protein>
    <submittedName>
        <fullName evidence="1">Uncharacterized protein</fullName>
    </submittedName>
</protein>
<accession>A0ACB9ACA2</accession>
<evidence type="ECO:0000313" key="2">
    <source>
        <dbReference type="Proteomes" id="UP001055811"/>
    </source>
</evidence>
<dbReference type="EMBL" id="CM042015">
    <property type="protein sequence ID" value="KAI3707842.1"/>
    <property type="molecule type" value="Genomic_DNA"/>
</dbReference>
<proteinExistence type="predicted"/>
<organism evidence="1 2">
    <name type="scientific">Cichorium intybus</name>
    <name type="common">Chicory</name>
    <dbReference type="NCBI Taxonomy" id="13427"/>
    <lineage>
        <taxon>Eukaryota</taxon>
        <taxon>Viridiplantae</taxon>
        <taxon>Streptophyta</taxon>
        <taxon>Embryophyta</taxon>
        <taxon>Tracheophyta</taxon>
        <taxon>Spermatophyta</taxon>
        <taxon>Magnoliopsida</taxon>
        <taxon>eudicotyledons</taxon>
        <taxon>Gunneridae</taxon>
        <taxon>Pentapetalae</taxon>
        <taxon>asterids</taxon>
        <taxon>campanulids</taxon>
        <taxon>Asterales</taxon>
        <taxon>Asteraceae</taxon>
        <taxon>Cichorioideae</taxon>
        <taxon>Cichorieae</taxon>
        <taxon>Cichoriinae</taxon>
        <taxon>Cichorium</taxon>
    </lineage>
</organism>
<keyword evidence="2" id="KW-1185">Reference proteome</keyword>
<dbReference type="Proteomes" id="UP001055811">
    <property type="component" value="Linkage Group LG07"/>
</dbReference>
<evidence type="ECO:0000313" key="1">
    <source>
        <dbReference type="EMBL" id="KAI3707842.1"/>
    </source>
</evidence>
<reference evidence="2" key="1">
    <citation type="journal article" date="2022" name="Mol. Ecol. Resour.">
        <title>The genomes of chicory, endive, great burdock and yacon provide insights into Asteraceae palaeo-polyploidization history and plant inulin production.</title>
        <authorList>
            <person name="Fan W."/>
            <person name="Wang S."/>
            <person name="Wang H."/>
            <person name="Wang A."/>
            <person name="Jiang F."/>
            <person name="Liu H."/>
            <person name="Zhao H."/>
            <person name="Xu D."/>
            <person name="Zhang Y."/>
        </authorList>
    </citation>
    <scope>NUCLEOTIDE SEQUENCE [LARGE SCALE GENOMIC DNA]</scope>
    <source>
        <strain evidence="2">cv. Punajuju</strain>
    </source>
</reference>